<sequence length="252" mass="29176">MARGRKKTNTTFILQGVDVEEILLSNYQVGLKDPKDDDEETPDTIIDIGDKDIGITEILHEKSKRSIFFLDPNKHRVKYWVNMIDITQNGALPRFTTKPCWNCRSPFKSRPLGCPIEYHSHKSEGLNKERFEEKLKAANLPSDTNDFFETEGIFCMFPCIKRYALEQMAMTKSAKYKNALTLITALHLKIFGKLVTIPTADTWKVMKEWGGHLTPEQYRASVGRLHYEETANLRRPYMYSSSLYIRETRVSI</sequence>
<gene>
    <name evidence="1" type="ORF">LCMAC101_06810</name>
</gene>
<organism evidence="1">
    <name type="scientific">Marseillevirus LCMAC101</name>
    <dbReference type="NCBI Taxonomy" id="2506602"/>
    <lineage>
        <taxon>Viruses</taxon>
        <taxon>Varidnaviria</taxon>
        <taxon>Bamfordvirae</taxon>
        <taxon>Nucleocytoviricota</taxon>
        <taxon>Megaviricetes</taxon>
        <taxon>Pimascovirales</taxon>
        <taxon>Pimascovirales incertae sedis</taxon>
        <taxon>Marseilleviridae</taxon>
    </lineage>
</organism>
<proteinExistence type="predicted"/>
<reference evidence="1" key="1">
    <citation type="journal article" date="2019" name="MBio">
        <title>Virus Genomes from Deep Sea Sediments Expand the Ocean Megavirome and Support Independent Origins of Viral Gigantism.</title>
        <authorList>
            <person name="Backstrom D."/>
            <person name="Yutin N."/>
            <person name="Jorgensen S.L."/>
            <person name="Dharamshi J."/>
            <person name="Homa F."/>
            <person name="Zaremba-Niedwiedzka K."/>
            <person name="Spang A."/>
            <person name="Wolf Y.I."/>
            <person name="Koonin E.V."/>
            <person name="Ettema T.J."/>
        </authorList>
    </citation>
    <scope>NUCLEOTIDE SEQUENCE</scope>
</reference>
<accession>A0A481YUB1</accession>
<dbReference type="EMBL" id="MK500329">
    <property type="protein sequence ID" value="QBK86086.1"/>
    <property type="molecule type" value="Genomic_DNA"/>
</dbReference>
<evidence type="ECO:0000313" key="1">
    <source>
        <dbReference type="EMBL" id="QBK86086.1"/>
    </source>
</evidence>
<protein>
    <submittedName>
        <fullName evidence="1">A1L transcription factor/late transcription factor VLTF-2</fullName>
    </submittedName>
</protein>
<name>A0A481YUB1_9VIRU</name>